<evidence type="ECO:0000313" key="8">
    <source>
        <dbReference type="Proteomes" id="UP000318349"/>
    </source>
</evidence>
<comment type="subcellular location">
    <subcellularLocation>
        <location evidence="1">Endoplasmic reticulum</location>
    </subcellularLocation>
</comment>
<dbReference type="GO" id="GO:0006488">
    <property type="term" value="P:dolichol-linked oligosaccharide biosynthetic process"/>
    <property type="evidence" value="ECO:0007669"/>
    <property type="project" value="InterPro"/>
</dbReference>
<dbReference type="Pfam" id="PF04101">
    <property type="entry name" value="Glyco_tran_28_C"/>
    <property type="match status" value="1"/>
</dbReference>
<keyword evidence="5" id="KW-0256">Endoplasmic reticulum</keyword>
<accession>A0A557RCK4</accession>
<evidence type="ECO:0000256" key="4">
    <source>
        <dbReference type="ARBA" id="ARBA00022679"/>
    </source>
</evidence>
<keyword evidence="4 7" id="KW-0808">Transferase</keyword>
<dbReference type="PANTHER" id="PTHR12867">
    <property type="entry name" value="GLYCOSYL TRANSFERASE-RELATED"/>
    <property type="match status" value="1"/>
</dbReference>
<proteinExistence type="inferred from homology"/>
<name>A0A557RCK4_9RHOO</name>
<dbReference type="InterPro" id="IPR039042">
    <property type="entry name" value="Alg13-like"/>
</dbReference>
<evidence type="ECO:0000256" key="5">
    <source>
        <dbReference type="ARBA" id="ARBA00022824"/>
    </source>
</evidence>
<gene>
    <name evidence="7" type="ORF">FHP89_14365</name>
</gene>
<dbReference type="Gene3D" id="3.40.50.2000">
    <property type="entry name" value="Glycogen Phosphorylase B"/>
    <property type="match status" value="1"/>
</dbReference>
<protein>
    <submittedName>
        <fullName evidence="7">Glycosyltransferase</fullName>
    </submittedName>
</protein>
<reference evidence="7 8" key="1">
    <citation type="submission" date="2019-07" db="EMBL/GenBank/DDBJ databases">
        <title>The pathways for chlorine oxyanion respiration interact through the shared metabolite chlorate.</title>
        <authorList>
            <person name="Barnum T.P."/>
            <person name="Cheng Y."/>
            <person name="Hill K.A."/>
            <person name="Lucas L.N."/>
            <person name="Carlson H.K."/>
            <person name="Coates J.D."/>
        </authorList>
    </citation>
    <scope>NUCLEOTIDE SEQUENCE [LARGE SCALE GENOMIC DNA]</scope>
    <source>
        <strain evidence="7 8">SFB-1</strain>
    </source>
</reference>
<evidence type="ECO:0000256" key="3">
    <source>
        <dbReference type="ARBA" id="ARBA00022676"/>
    </source>
</evidence>
<sequence length="152" mass="16450">MIFVTVGTTHFDPLIEVVDTLVADGQLAGPIIFQIGSGRYEPKNGSFFRFKPSIDEELDAADLVITHGGITVLSLLAQRKRFVAVANTALADDHQTHYLAFLEKQSTIVWTNDLGAIGECVAGVLDSEPARLEAPSLVSDLLEYFGVVTNES</sequence>
<evidence type="ECO:0000256" key="2">
    <source>
        <dbReference type="ARBA" id="ARBA00006962"/>
    </source>
</evidence>
<dbReference type="InterPro" id="IPR007235">
    <property type="entry name" value="Glyco_trans_28_C"/>
</dbReference>
<evidence type="ECO:0000259" key="6">
    <source>
        <dbReference type="Pfam" id="PF04101"/>
    </source>
</evidence>
<comment type="caution">
    <text evidence="7">The sequence shown here is derived from an EMBL/GenBank/DDBJ whole genome shotgun (WGS) entry which is preliminary data.</text>
</comment>
<organism evidence="7 8">
    <name type="scientific">Denitromonas halophila</name>
    <dbReference type="NCBI Taxonomy" id="1629404"/>
    <lineage>
        <taxon>Bacteria</taxon>
        <taxon>Pseudomonadati</taxon>
        <taxon>Pseudomonadota</taxon>
        <taxon>Betaproteobacteria</taxon>
        <taxon>Rhodocyclales</taxon>
        <taxon>Zoogloeaceae</taxon>
        <taxon>Denitromonas</taxon>
    </lineage>
</organism>
<dbReference type="AlphaFoldDB" id="A0A557RCK4"/>
<dbReference type="EMBL" id="VMNI01000014">
    <property type="protein sequence ID" value="TVO74993.1"/>
    <property type="molecule type" value="Genomic_DNA"/>
</dbReference>
<dbReference type="Proteomes" id="UP000318349">
    <property type="component" value="Unassembled WGS sequence"/>
</dbReference>
<keyword evidence="3" id="KW-0328">Glycosyltransferase</keyword>
<comment type="similarity">
    <text evidence="2">Belongs to the glycosyltransferase 28 family.</text>
</comment>
<dbReference type="SUPFAM" id="SSF53756">
    <property type="entry name" value="UDP-Glycosyltransferase/glycogen phosphorylase"/>
    <property type="match status" value="1"/>
</dbReference>
<dbReference type="PANTHER" id="PTHR12867:SF6">
    <property type="entry name" value="N-ACETYLGLUCOSAMINYLDIPHOSPHODOLICHOL N-ACETYLGLUCOSAMINYLTRANSFERASE"/>
    <property type="match status" value="1"/>
</dbReference>
<evidence type="ECO:0000256" key="1">
    <source>
        <dbReference type="ARBA" id="ARBA00004240"/>
    </source>
</evidence>
<dbReference type="GO" id="GO:0016758">
    <property type="term" value="F:hexosyltransferase activity"/>
    <property type="evidence" value="ECO:0007669"/>
    <property type="project" value="InterPro"/>
</dbReference>
<evidence type="ECO:0000313" key="7">
    <source>
        <dbReference type="EMBL" id="TVO74993.1"/>
    </source>
</evidence>
<feature type="domain" description="Glycosyl transferase family 28 C-terminal" evidence="6">
    <location>
        <begin position="1"/>
        <end position="105"/>
    </location>
</feature>